<accession>A0A9Q4L1Z6</accession>
<comment type="caution">
    <text evidence="4">The sequence shown here is derived from an EMBL/GenBank/DDBJ whole genome shotgun (WGS) entry which is preliminary data.</text>
</comment>
<feature type="domain" description="Transcription regulator TrmB C-terminal" evidence="3">
    <location>
        <begin position="120"/>
        <end position="236"/>
    </location>
</feature>
<proteinExistence type="inferred from homology"/>
<dbReference type="InterPro" id="IPR021586">
    <property type="entry name" value="Tscrpt_reg_TrmB_C"/>
</dbReference>
<organism evidence="4 5">
    <name type="scientific">Natrinema salsiterrestre</name>
    <dbReference type="NCBI Taxonomy" id="2950540"/>
    <lineage>
        <taxon>Archaea</taxon>
        <taxon>Methanobacteriati</taxon>
        <taxon>Methanobacteriota</taxon>
        <taxon>Stenosarchaea group</taxon>
        <taxon>Halobacteria</taxon>
        <taxon>Halobacteriales</taxon>
        <taxon>Natrialbaceae</taxon>
        <taxon>Natrinema</taxon>
    </lineage>
</organism>
<dbReference type="Pfam" id="PF01978">
    <property type="entry name" value="TrmB"/>
    <property type="match status" value="1"/>
</dbReference>
<dbReference type="InterPro" id="IPR002831">
    <property type="entry name" value="Tscrpt_reg_TrmB_N"/>
</dbReference>
<comment type="similarity">
    <text evidence="1">Belongs to the transcriptional regulator TrmB family.</text>
</comment>
<evidence type="ECO:0000256" key="1">
    <source>
        <dbReference type="ARBA" id="ARBA00007287"/>
    </source>
</evidence>
<dbReference type="EMBL" id="JAMQOT010000001">
    <property type="protein sequence ID" value="MDF9744470.1"/>
    <property type="molecule type" value="Genomic_DNA"/>
</dbReference>
<dbReference type="InterPro" id="IPR036388">
    <property type="entry name" value="WH-like_DNA-bd_sf"/>
</dbReference>
<evidence type="ECO:0000259" key="3">
    <source>
        <dbReference type="Pfam" id="PF11495"/>
    </source>
</evidence>
<dbReference type="Gene3D" id="1.10.10.10">
    <property type="entry name" value="Winged helix-like DNA-binding domain superfamily/Winged helix DNA-binding domain"/>
    <property type="match status" value="1"/>
</dbReference>
<feature type="domain" description="Transcription regulator TrmB N-terminal" evidence="2">
    <location>
        <begin position="17"/>
        <end position="82"/>
    </location>
</feature>
<protein>
    <submittedName>
        <fullName evidence="4">TrmB family transcriptional regulator</fullName>
    </submittedName>
</protein>
<dbReference type="RefSeq" id="WP_277519962.1">
    <property type="nucleotide sequence ID" value="NZ_JAMQOT010000001.1"/>
</dbReference>
<dbReference type="Pfam" id="PF11495">
    <property type="entry name" value="Regulator_TrmB"/>
    <property type="match status" value="1"/>
</dbReference>
<dbReference type="PANTHER" id="PTHR34293">
    <property type="entry name" value="HTH-TYPE TRANSCRIPTIONAL REGULATOR TRMBL2"/>
    <property type="match status" value="1"/>
</dbReference>
<evidence type="ECO:0000259" key="2">
    <source>
        <dbReference type="Pfam" id="PF01978"/>
    </source>
</evidence>
<keyword evidence="5" id="KW-1185">Reference proteome</keyword>
<evidence type="ECO:0000313" key="5">
    <source>
        <dbReference type="Proteomes" id="UP001154061"/>
    </source>
</evidence>
<dbReference type="AlphaFoldDB" id="A0A9Q4L1Z6"/>
<gene>
    <name evidence="4" type="ORF">NDI89_02625</name>
</gene>
<dbReference type="Proteomes" id="UP001154061">
    <property type="component" value="Unassembled WGS sequence"/>
</dbReference>
<dbReference type="InterPro" id="IPR051797">
    <property type="entry name" value="TrmB-like"/>
</dbReference>
<reference evidence="4" key="1">
    <citation type="submission" date="2022-06" db="EMBL/GenBank/DDBJ databases">
        <title>Natrinema sp. a new haloarchaeum isolate from saline soil.</title>
        <authorList>
            <person name="Strakova D."/>
            <person name="Galisteo C."/>
            <person name="Sanchez-Porro C."/>
            <person name="Ventosa A."/>
        </authorList>
    </citation>
    <scope>NUCLEOTIDE SEQUENCE</scope>
    <source>
        <strain evidence="4">S1CR25-10</strain>
    </source>
</reference>
<dbReference type="PANTHER" id="PTHR34293:SF1">
    <property type="entry name" value="HTH-TYPE TRANSCRIPTIONAL REGULATOR TRMBL2"/>
    <property type="match status" value="1"/>
</dbReference>
<name>A0A9Q4L1Z6_9EURY</name>
<sequence>MVSFEEEQAEAKALDRLQDLGLSAYEAQTLINLIRIGTGTAQDVTQIGGVPRTRVYESAERLHELGLIDIQHTTPRKFTVISEETIVRLLNIQRENTITELAECLDEIGPAQPQREQFGVWTVTGREAVSSRIDEFIADADERIVYMTTDELLSDEHLDELRAVTERGVEIYLAGISENVQDRIQESVPEAELFETLWEWEETPAGSLLITDEETALVSALVDDTATTEEIEETAIWGSGERNSLVVVLRAIFTWRLDGNRPS</sequence>
<evidence type="ECO:0000313" key="4">
    <source>
        <dbReference type="EMBL" id="MDF9744470.1"/>
    </source>
</evidence>